<evidence type="ECO:0000313" key="2">
    <source>
        <dbReference type="Proteomes" id="UP000618943"/>
    </source>
</evidence>
<keyword evidence="2" id="KW-1185">Reference proteome</keyword>
<sequence length="51" mass="5932">MSRLPQTTLHFNRRLKLSNDGGELSSDTGQFLFREFDEKSFFHKLSPNIST</sequence>
<reference evidence="1 2" key="1">
    <citation type="submission" date="2020-12" db="EMBL/GenBank/DDBJ databases">
        <title>YIM B01967 draft genome.</title>
        <authorList>
            <person name="Yan X."/>
        </authorList>
    </citation>
    <scope>NUCLEOTIDE SEQUENCE [LARGE SCALE GENOMIC DNA]</scope>
    <source>
        <strain evidence="1 2">YIM B01967</strain>
    </source>
</reference>
<dbReference type="Proteomes" id="UP000618943">
    <property type="component" value="Unassembled WGS sequence"/>
</dbReference>
<accession>A0ABS1H7T2</accession>
<comment type="caution">
    <text evidence="1">The sequence shown here is derived from an EMBL/GenBank/DDBJ whole genome shotgun (WGS) entry which is preliminary data.</text>
</comment>
<evidence type="ECO:0008006" key="3">
    <source>
        <dbReference type="Google" id="ProtNLM"/>
    </source>
</evidence>
<name>A0ABS1H7T2_9BACL</name>
<gene>
    <name evidence="1" type="ORF">JFL43_09990</name>
</gene>
<dbReference type="EMBL" id="JAEOAH010000011">
    <property type="protein sequence ID" value="MBK3495177.1"/>
    <property type="molecule type" value="Genomic_DNA"/>
</dbReference>
<proteinExistence type="predicted"/>
<protein>
    <recommendedName>
        <fullName evidence="3">Transposase DDE domain-containing protein</fullName>
    </recommendedName>
</protein>
<evidence type="ECO:0000313" key="1">
    <source>
        <dbReference type="EMBL" id="MBK3495177.1"/>
    </source>
</evidence>
<organism evidence="1 2">
    <name type="scientific">Viridibacillus soli</name>
    <dbReference type="NCBI Taxonomy" id="2798301"/>
    <lineage>
        <taxon>Bacteria</taxon>
        <taxon>Bacillati</taxon>
        <taxon>Bacillota</taxon>
        <taxon>Bacilli</taxon>
        <taxon>Bacillales</taxon>
        <taxon>Caryophanaceae</taxon>
        <taxon>Viridibacillus</taxon>
    </lineage>
</organism>